<keyword evidence="8" id="KW-1185">Reference proteome</keyword>
<dbReference type="GO" id="GO:0016020">
    <property type="term" value="C:membrane"/>
    <property type="evidence" value="ECO:0007669"/>
    <property type="project" value="UniProtKB-SubCell"/>
</dbReference>
<dbReference type="Proteomes" id="UP000215188">
    <property type="component" value="Unassembled WGS sequence"/>
</dbReference>
<dbReference type="GO" id="GO:0046873">
    <property type="term" value="F:metal ion transmembrane transporter activity"/>
    <property type="evidence" value="ECO:0007669"/>
    <property type="project" value="InterPro"/>
</dbReference>
<accession>A0A229FXI3</accession>
<evidence type="ECO:0000256" key="6">
    <source>
        <dbReference type="RuleBase" id="RU365102"/>
    </source>
</evidence>
<feature type="transmembrane region" description="Helical" evidence="6">
    <location>
        <begin position="138"/>
        <end position="159"/>
    </location>
</feature>
<comment type="similarity">
    <text evidence="2 6">Belongs to the GDT1 family.</text>
</comment>
<dbReference type="AlphaFoldDB" id="A0A229FXI3"/>
<dbReference type="RefSeq" id="WP_089515386.1">
    <property type="nucleotide sequence ID" value="NZ_NJGG01000001.1"/>
</dbReference>
<dbReference type="EMBL" id="NJGG01000001">
    <property type="protein sequence ID" value="OXL16360.1"/>
    <property type="molecule type" value="Genomic_DNA"/>
</dbReference>
<evidence type="ECO:0000256" key="3">
    <source>
        <dbReference type="ARBA" id="ARBA00022692"/>
    </source>
</evidence>
<proteinExistence type="inferred from homology"/>
<dbReference type="OrthoDB" id="9801356at2"/>
<evidence type="ECO:0000256" key="2">
    <source>
        <dbReference type="ARBA" id="ARBA00009190"/>
    </source>
</evidence>
<keyword evidence="4 6" id="KW-1133">Transmembrane helix</keyword>
<keyword evidence="3 6" id="KW-0812">Transmembrane</keyword>
<evidence type="ECO:0000256" key="1">
    <source>
        <dbReference type="ARBA" id="ARBA00004141"/>
    </source>
</evidence>
<reference evidence="7 8" key="1">
    <citation type="submission" date="2017-06" db="EMBL/GenBank/DDBJ databases">
        <title>Reclassification of a Polynucleobacter cosmopolitanus strain isolated from tropical Lake Victoria as Polynucleobacter victoriensis comb. nov.</title>
        <authorList>
            <person name="Hahn M.W."/>
        </authorList>
    </citation>
    <scope>NUCLEOTIDE SEQUENCE [LARGE SCALE GENOMIC DNA]</scope>
    <source>
        <strain evidence="7 8">MWH-MoIso2</strain>
    </source>
</reference>
<dbReference type="InterPro" id="IPR001727">
    <property type="entry name" value="GDT1-like"/>
</dbReference>
<evidence type="ECO:0000313" key="7">
    <source>
        <dbReference type="EMBL" id="OXL16360.1"/>
    </source>
</evidence>
<comment type="caution">
    <text evidence="7">The sequence shown here is derived from an EMBL/GenBank/DDBJ whole genome shotgun (WGS) entry which is preliminary data.</text>
</comment>
<gene>
    <name evidence="7" type="ORF">AOC33_04650</name>
</gene>
<dbReference type="PANTHER" id="PTHR12608:SF1">
    <property type="entry name" value="TRANSMEMBRANE PROTEIN 165"/>
    <property type="match status" value="1"/>
</dbReference>
<keyword evidence="5 6" id="KW-0472">Membrane</keyword>
<protein>
    <recommendedName>
        <fullName evidence="6">GDT1 family protein</fullName>
    </recommendedName>
</protein>
<organism evidence="7 8">
    <name type="scientific">Polynucleobacter cosmopolitanus</name>
    <dbReference type="NCBI Taxonomy" id="351345"/>
    <lineage>
        <taxon>Bacteria</taxon>
        <taxon>Pseudomonadati</taxon>
        <taxon>Pseudomonadota</taxon>
        <taxon>Betaproteobacteria</taxon>
        <taxon>Burkholderiales</taxon>
        <taxon>Burkholderiaceae</taxon>
        <taxon>Polynucleobacter</taxon>
    </lineage>
</organism>
<dbReference type="Pfam" id="PF01169">
    <property type="entry name" value="GDT1"/>
    <property type="match status" value="2"/>
</dbReference>
<evidence type="ECO:0000256" key="5">
    <source>
        <dbReference type="ARBA" id="ARBA00023136"/>
    </source>
</evidence>
<dbReference type="PANTHER" id="PTHR12608">
    <property type="entry name" value="TRANSMEMBRANE PROTEIN HTP-1 RELATED"/>
    <property type="match status" value="1"/>
</dbReference>
<feature type="transmembrane region" description="Helical" evidence="6">
    <location>
        <begin position="40"/>
        <end position="58"/>
    </location>
</feature>
<comment type="subcellular location">
    <subcellularLocation>
        <location evidence="1 6">Membrane</location>
        <topology evidence="1 6">Multi-pass membrane protein</topology>
    </subcellularLocation>
</comment>
<name>A0A229FXI3_9BURK</name>
<evidence type="ECO:0000313" key="8">
    <source>
        <dbReference type="Proteomes" id="UP000215188"/>
    </source>
</evidence>
<sequence length="192" mass="20760">MDLNYFFLATSIVALAEIGDKTQLLSLMLSARYKDHHWAIIGGIFIATLLNHALAAFLGSAISTWISPEVMKWILGGGFIALGLWLLIPDKLDGDEEAPPTSSSWKVFTITTSLFFIAEMGDKTQVATVALGARYDDLLAVVMGTTVGMMLANAPAVWLGKKFTKALPIKWVHGIAAIIFIGIGVATLFVKF</sequence>
<comment type="caution">
    <text evidence="6">Lacks conserved residue(s) required for the propagation of feature annotation.</text>
</comment>
<feature type="transmembrane region" description="Helical" evidence="6">
    <location>
        <begin position="171"/>
        <end position="190"/>
    </location>
</feature>
<feature type="transmembrane region" description="Helical" evidence="6">
    <location>
        <begin position="70"/>
        <end position="88"/>
    </location>
</feature>
<evidence type="ECO:0000256" key="4">
    <source>
        <dbReference type="ARBA" id="ARBA00022989"/>
    </source>
</evidence>